<evidence type="ECO:0000313" key="2">
    <source>
        <dbReference type="Proteomes" id="UP001159363"/>
    </source>
</evidence>
<dbReference type="Proteomes" id="UP001159363">
    <property type="component" value="Chromosome 6"/>
</dbReference>
<sequence>MKLEQNMENEELFNSVTSRLNNLRPMAYSARGKSEPKDVAANQMEGVDDDLPLSVWAPFYEAISRPLANKRNYILEELQEDGYSNVSC</sequence>
<dbReference type="EMBL" id="JARBHB010000007">
    <property type="protein sequence ID" value="KAJ8879152.1"/>
    <property type="molecule type" value="Genomic_DNA"/>
</dbReference>
<protein>
    <submittedName>
        <fullName evidence="1">Uncharacterized protein</fullName>
    </submittedName>
</protein>
<gene>
    <name evidence="1" type="ORF">PR048_019758</name>
</gene>
<keyword evidence="2" id="KW-1185">Reference proteome</keyword>
<comment type="caution">
    <text evidence="1">The sequence shown here is derived from an EMBL/GenBank/DDBJ whole genome shotgun (WGS) entry which is preliminary data.</text>
</comment>
<name>A0ABQ9H4D4_9NEOP</name>
<accession>A0ABQ9H4D4</accession>
<reference evidence="1 2" key="1">
    <citation type="submission" date="2023-02" db="EMBL/GenBank/DDBJ databases">
        <title>LHISI_Scaffold_Assembly.</title>
        <authorList>
            <person name="Stuart O.P."/>
            <person name="Cleave R."/>
            <person name="Magrath M.J.L."/>
            <person name="Mikheyev A.S."/>
        </authorList>
    </citation>
    <scope>NUCLEOTIDE SEQUENCE [LARGE SCALE GENOMIC DNA]</scope>
    <source>
        <strain evidence="1">Daus_M_001</strain>
        <tissue evidence="1">Leg muscle</tissue>
    </source>
</reference>
<proteinExistence type="predicted"/>
<organism evidence="1 2">
    <name type="scientific">Dryococelus australis</name>
    <dbReference type="NCBI Taxonomy" id="614101"/>
    <lineage>
        <taxon>Eukaryota</taxon>
        <taxon>Metazoa</taxon>
        <taxon>Ecdysozoa</taxon>
        <taxon>Arthropoda</taxon>
        <taxon>Hexapoda</taxon>
        <taxon>Insecta</taxon>
        <taxon>Pterygota</taxon>
        <taxon>Neoptera</taxon>
        <taxon>Polyneoptera</taxon>
        <taxon>Phasmatodea</taxon>
        <taxon>Verophasmatodea</taxon>
        <taxon>Anareolatae</taxon>
        <taxon>Phasmatidae</taxon>
        <taxon>Eurycanthinae</taxon>
        <taxon>Dryococelus</taxon>
    </lineage>
</organism>
<evidence type="ECO:0000313" key="1">
    <source>
        <dbReference type="EMBL" id="KAJ8879152.1"/>
    </source>
</evidence>